<evidence type="ECO:0000313" key="3">
    <source>
        <dbReference type="Proteomes" id="UP001458880"/>
    </source>
</evidence>
<feature type="region of interest" description="Disordered" evidence="1">
    <location>
        <begin position="173"/>
        <end position="332"/>
    </location>
</feature>
<evidence type="ECO:0000313" key="2">
    <source>
        <dbReference type="EMBL" id="KAK9729826.1"/>
    </source>
</evidence>
<feature type="compositionally biased region" description="Basic and acidic residues" evidence="1">
    <location>
        <begin position="320"/>
        <end position="332"/>
    </location>
</feature>
<feature type="compositionally biased region" description="Low complexity" evidence="1">
    <location>
        <begin position="278"/>
        <end position="298"/>
    </location>
</feature>
<organism evidence="2 3">
    <name type="scientific">Popillia japonica</name>
    <name type="common">Japanese beetle</name>
    <dbReference type="NCBI Taxonomy" id="7064"/>
    <lineage>
        <taxon>Eukaryota</taxon>
        <taxon>Metazoa</taxon>
        <taxon>Ecdysozoa</taxon>
        <taxon>Arthropoda</taxon>
        <taxon>Hexapoda</taxon>
        <taxon>Insecta</taxon>
        <taxon>Pterygota</taxon>
        <taxon>Neoptera</taxon>
        <taxon>Endopterygota</taxon>
        <taxon>Coleoptera</taxon>
        <taxon>Polyphaga</taxon>
        <taxon>Scarabaeiformia</taxon>
        <taxon>Scarabaeidae</taxon>
        <taxon>Rutelinae</taxon>
        <taxon>Popillia</taxon>
    </lineage>
</organism>
<name>A0AAW1L859_POPJA</name>
<feature type="compositionally biased region" description="Basic and acidic residues" evidence="1">
    <location>
        <begin position="231"/>
        <end position="242"/>
    </location>
</feature>
<sequence>MEIITDMPQPTTKPIQSFDHVTEMIENAPIITDMPQPTTKPIQSFDHVTEMIENAPVEPAEHGEKVAVVVPEALPCPPGAICEEPSRAPEKAETPVEEPSVQCKVGENCEIPQENIPQVCANEEDCKQTPITECPPGVECQKKAVPEGCPEGQQCEVISQEEAIPCAEGADCTVPLPIPTENEEKKEHDTPAPSVPEVIKEHETESPILSEDHTKLDLEENELGNVATSEPEIKTEEPKLSKPESPQQSELPEEIVTESKAEPEVTTTKAIETNEIGQPSEGEPQEPEVSSEQQPPEETYSATPAVPEKDNIPSEIDQSTEQKYHEEAVVTE</sequence>
<accession>A0AAW1L859</accession>
<comment type="caution">
    <text evidence="2">The sequence shown here is derived from an EMBL/GenBank/DDBJ whole genome shotgun (WGS) entry which is preliminary data.</text>
</comment>
<reference evidence="2 3" key="1">
    <citation type="journal article" date="2024" name="BMC Genomics">
        <title>De novo assembly and annotation of Popillia japonica's genome with initial clues to its potential as an invasive pest.</title>
        <authorList>
            <person name="Cucini C."/>
            <person name="Boschi S."/>
            <person name="Funari R."/>
            <person name="Cardaioli E."/>
            <person name="Iannotti N."/>
            <person name="Marturano G."/>
            <person name="Paoli F."/>
            <person name="Bruttini M."/>
            <person name="Carapelli A."/>
            <person name="Frati F."/>
            <person name="Nardi F."/>
        </authorList>
    </citation>
    <scope>NUCLEOTIDE SEQUENCE [LARGE SCALE GENOMIC DNA]</scope>
    <source>
        <strain evidence="2">DMR45628</strain>
    </source>
</reference>
<protein>
    <submittedName>
        <fullName evidence="2">Uncharacterized protein</fullName>
    </submittedName>
</protein>
<dbReference type="EMBL" id="JASPKY010000157">
    <property type="protein sequence ID" value="KAK9729826.1"/>
    <property type="molecule type" value="Genomic_DNA"/>
</dbReference>
<dbReference type="Proteomes" id="UP001458880">
    <property type="component" value="Unassembled WGS sequence"/>
</dbReference>
<feature type="compositionally biased region" description="Polar residues" evidence="1">
    <location>
        <begin position="265"/>
        <end position="277"/>
    </location>
</feature>
<keyword evidence="3" id="KW-1185">Reference proteome</keyword>
<dbReference type="AlphaFoldDB" id="A0AAW1L859"/>
<evidence type="ECO:0000256" key="1">
    <source>
        <dbReference type="SAM" id="MobiDB-lite"/>
    </source>
</evidence>
<feature type="compositionally biased region" description="Basic and acidic residues" evidence="1">
    <location>
        <begin position="198"/>
        <end position="218"/>
    </location>
</feature>
<gene>
    <name evidence="2" type="ORF">QE152_g15727</name>
</gene>
<proteinExistence type="predicted"/>